<dbReference type="AlphaFoldDB" id="A0A1B6EYI5"/>
<accession>A0A1B6EYI5</accession>
<evidence type="ECO:0000313" key="1">
    <source>
        <dbReference type="EMBL" id="JAS43106.1"/>
    </source>
</evidence>
<name>A0A1B6EYI5_9HEMI</name>
<gene>
    <name evidence="1" type="ORF">g.5328</name>
</gene>
<dbReference type="EMBL" id="GECZ01026663">
    <property type="protein sequence ID" value="JAS43106.1"/>
    <property type="molecule type" value="Transcribed_RNA"/>
</dbReference>
<feature type="non-terminal residue" evidence="1">
    <location>
        <position position="104"/>
    </location>
</feature>
<reference evidence="1" key="1">
    <citation type="submission" date="2015-11" db="EMBL/GenBank/DDBJ databases">
        <title>De novo transcriptome assembly of four potential Pierce s Disease insect vectors from Arizona vineyards.</title>
        <authorList>
            <person name="Tassone E.E."/>
        </authorList>
    </citation>
    <scope>NUCLEOTIDE SEQUENCE</scope>
</reference>
<sequence>IGSKLGHNYSAVPVDDVATQLNLASLKSRRDMADALFLKMLLMNDIDCPDLLNLITFRVPATTRTHEIFHRHQCSTNYEFHSLIPRLHRTGNVVSRHYDFFYDS</sequence>
<feature type="non-terminal residue" evidence="1">
    <location>
        <position position="1"/>
    </location>
</feature>
<protein>
    <submittedName>
        <fullName evidence="1">Uncharacterized protein</fullName>
    </submittedName>
</protein>
<proteinExistence type="predicted"/>
<organism evidence="1">
    <name type="scientific">Cuerna arida</name>
    <dbReference type="NCBI Taxonomy" id="1464854"/>
    <lineage>
        <taxon>Eukaryota</taxon>
        <taxon>Metazoa</taxon>
        <taxon>Ecdysozoa</taxon>
        <taxon>Arthropoda</taxon>
        <taxon>Hexapoda</taxon>
        <taxon>Insecta</taxon>
        <taxon>Pterygota</taxon>
        <taxon>Neoptera</taxon>
        <taxon>Paraneoptera</taxon>
        <taxon>Hemiptera</taxon>
        <taxon>Auchenorrhyncha</taxon>
        <taxon>Membracoidea</taxon>
        <taxon>Cicadellidae</taxon>
        <taxon>Cicadellinae</taxon>
        <taxon>Proconiini</taxon>
        <taxon>Cuerna</taxon>
    </lineage>
</organism>